<dbReference type="RefSeq" id="WP_076668080.1">
    <property type="nucleotide sequence ID" value="NZ_FTPP01000002.1"/>
</dbReference>
<keyword evidence="3" id="KW-1185">Reference proteome</keyword>
<reference evidence="3" key="1">
    <citation type="submission" date="2017-01" db="EMBL/GenBank/DDBJ databases">
        <authorList>
            <person name="Varghese N."/>
            <person name="Submissions S."/>
        </authorList>
    </citation>
    <scope>NUCLEOTIDE SEQUENCE [LARGE SCALE GENOMIC DNA]</scope>
    <source>
        <strain evidence="3">LP100</strain>
    </source>
</reference>
<dbReference type="OrthoDB" id="1121797at2"/>
<proteinExistence type="predicted"/>
<evidence type="ECO:0000313" key="2">
    <source>
        <dbReference type="EMBL" id="SIT88328.1"/>
    </source>
</evidence>
<dbReference type="InterPro" id="IPR035287">
    <property type="entry name" value="DUF5362"/>
</dbReference>
<dbReference type="AlphaFoldDB" id="A0A1R3XB36"/>
<feature type="transmembrane region" description="Helical" evidence="1">
    <location>
        <begin position="32"/>
        <end position="54"/>
    </location>
</feature>
<keyword evidence="1" id="KW-0472">Membrane</keyword>
<keyword evidence="1" id="KW-1133">Transmembrane helix</keyword>
<dbReference type="STRING" id="1317125.SAMN05444128_1820"/>
<dbReference type="Pfam" id="PF17319">
    <property type="entry name" value="DUF5362"/>
    <property type="match status" value="1"/>
</dbReference>
<keyword evidence="1" id="KW-0812">Transmembrane</keyword>
<gene>
    <name evidence="2" type="ORF">SAMN05444128_1820</name>
</gene>
<organism evidence="2 3">
    <name type="scientific">Pontibacter indicus</name>
    <dbReference type="NCBI Taxonomy" id="1317125"/>
    <lineage>
        <taxon>Bacteria</taxon>
        <taxon>Pseudomonadati</taxon>
        <taxon>Bacteroidota</taxon>
        <taxon>Cytophagia</taxon>
        <taxon>Cytophagales</taxon>
        <taxon>Hymenobacteraceae</taxon>
        <taxon>Pontibacter</taxon>
    </lineage>
</organism>
<evidence type="ECO:0008006" key="4">
    <source>
        <dbReference type="Google" id="ProtNLM"/>
    </source>
</evidence>
<accession>A0A1R3XB36</accession>
<feature type="transmembrane region" description="Helical" evidence="1">
    <location>
        <begin position="74"/>
        <end position="94"/>
    </location>
</feature>
<dbReference type="EMBL" id="FTPP01000002">
    <property type="protein sequence ID" value="SIT88328.1"/>
    <property type="molecule type" value="Genomic_DNA"/>
</dbReference>
<name>A0A1R3XB36_9BACT</name>
<evidence type="ECO:0000313" key="3">
    <source>
        <dbReference type="Proteomes" id="UP000187181"/>
    </source>
</evidence>
<evidence type="ECO:0000256" key="1">
    <source>
        <dbReference type="SAM" id="Phobius"/>
    </source>
</evidence>
<protein>
    <recommendedName>
        <fullName evidence="4">DUF5362 domain-containing protein</fullName>
    </recommendedName>
</protein>
<sequence length="156" mass="17357">MEADLYKEQPQGLSINLDSREFLKNTARWGRFLAIIGFVFFGIMILGGLMGVFVTLKGDPNTAAALGNSLMSGGVFSLFYLVMAVLYFLPLLYLHKFSTKMLFGLEQNNEETVTQAFKNLKSLFKILGILTIAMLVFYAIMMIAVSTGAYFGSSRF</sequence>
<feature type="transmembrane region" description="Helical" evidence="1">
    <location>
        <begin position="126"/>
        <end position="151"/>
    </location>
</feature>
<dbReference type="Proteomes" id="UP000187181">
    <property type="component" value="Unassembled WGS sequence"/>
</dbReference>